<evidence type="ECO:0000313" key="2">
    <source>
        <dbReference type="EMBL" id="RXR32657.1"/>
    </source>
</evidence>
<evidence type="ECO:0000313" key="3">
    <source>
        <dbReference type="Proteomes" id="UP000289734"/>
    </source>
</evidence>
<dbReference type="AlphaFoldDB" id="A0A4Q1KRJ4"/>
<proteinExistence type="predicted"/>
<feature type="signal peptide" evidence="1">
    <location>
        <begin position="1"/>
        <end position="19"/>
    </location>
</feature>
<organism evidence="2 3">
    <name type="scientific">Flavobacterium piscinae</name>
    <dbReference type="NCBI Taxonomy" id="2506424"/>
    <lineage>
        <taxon>Bacteria</taxon>
        <taxon>Pseudomonadati</taxon>
        <taxon>Bacteroidota</taxon>
        <taxon>Flavobacteriia</taxon>
        <taxon>Flavobacteriales</taxon>
        <taxon>Flavobacteriaceae</taxon>
        <taxon>Flavobacterium</taxon>
    </lineage>
</organism>
<feature type="chain" id="PRO_5020482965" evidence="1">
    <location>
        <begin position="20"/>
        <end position="576"/>
    </location>
</feature>
<dbReference type="EMBL" id="SBKQ01000006">
    <property type="protein sequence ID" value="RXR32657.1"/>
    <property type="molecule type" value="Genomic_DNA"/>
</dbReference>
<protein>
    <submittedName>
        <fullName evidence="2">Uncharacterized protein</fullName>
    </submittedName>
</protein>
<dbReference type="SUPFAM" id="SSF53187">
    <property type="entry name" value="Zn-dependent exopeptidases"/>
    <property type="match status" value="1"/>
</dbReference>
<dbReference type="Proteomes" id="UP000289734">
    <property type="component" value="Unassembled WGS sequence"/>
</dbReference>
<accession>A0A4Q1KRJ4</accession>
<dbReference type="OrthoDB" id="9767214at2"/>
<gene>
    <name evidence="2" type="ORF">EQG68_07455</name>
</gene>
<comment type="caution">
    <text evidence="2">The sequence shown here is derived from an EMBL/GenBank/DDBJ whole genome shotgun (WGS) entry which is preliminary data.</text>
</comment>
<dbReference type="CDD" id="cd06241">
    <property type="entry name" value="M14-like"/>
    <property type="match status" value="1"/>
</dbReference>
<keyword evidence="3" id="KW-1185">Reference proteome</keyword>
<dbReference type="Gene3D" id="3.40.630.10">
    <property type="entry name" value="Zn peptidases"/>
    <property type="match status" value="1"/>
</dbReference>
<reference evidence="3" key="1">
    <citation type="submission" date="2019-01" db="EMBL/GenBank/DDBJ databases">
        <title>Cytophagaceae bacterium strain CAR-16.</title>
        <authorList>
            <person name="Chen W.-M."/>
        </authorList>
    </citation>
    <scope>NUCLEOTIDE SEQUENCE [LARGE SCALE GENOMIC DNA]</scope>
    <source>
        <strain evidence="3">ICH-30</strain>
    </source>
</reference>
<keyword evidence="1" id="KW-0732">Signal</keyword>
<dbReference type="RefSeq" id="WP_129464184.1">
    <property type="nucleotide sequence ID" value="NZ_SBKQ01000006.1"/>
</dbReference>
<evidence type="ECO:0000256" key="1">
    <source>
        <dbReference type="SAM" id="SignalP"/>
    </source>
</evidence>
<name>A0A4Q1KRJ4_9FLAO</name>
<sequence length="576" mass="67386">MKKNLLIGLLIISLFSAYGQQNKWLTPYEKGNMNQTSTYQEAIDFYAALDKQFETVKMTEMGQTDSGEPLYLLIFNPDKDFDLNKKQSKAVLLINNNIHPGEPDGVDASMQLFRDLVLQKIPIPKNTIVAMIPFYNVGGTLNRNSFSRANQNGPESYGFRGNSRNFDLNRDFIKSDTKNARSFAEIFHLVNPDVFIDNHVSNGADYQYVFTYIQTQHQKLGNDIGNYLKNEMTPKIRKQLLKKKIESIPYVTVYGATPEKGFTQMMDLPRYSTGYASLFHTIGYMPETHMLKKYEDRVKVTYEFMLETILHTDANYLKIKDLRIKNQYQFKPKSLYTLQWKIDSTKVDQIEFLGFESGYKKSDISGKERLFYDQNKPFKKQIPYYQFYKPHKHVEIPTAYLIPKSWWNVIDLLKLNKVEMIQLKKDTLIEVEKYKIADYKTGTSAYEGHYQHFNTTVHKSIEIIAFKKGDFFIPTQQFAVKYLLETLEPEAPDSFFNWNFFDAILQQKEGYSAYVFEDLAAEILKNNPILKEQFEKKKAEEKSFSENGSAQLDWIYKNSQYYESSHLTYPVYRVLN</sequence>